<dbReference type="InterPro" id="IPR036271">
    <property type="entry name" value="Tet_transcr_reg_TetR-rel_C_sf"/>
</dbReference>
<dbReference type="InterPro" id="IPR023772">
    <property type="entry name" value="DNA-bd_HTH_TetR-type_CS"/>
</dbReference>
<sequence>MGRVERRTQAERSIESRKKLIDAAIHLLATRGYAGTTLAEIGQVAGLSRGMVTHHFGTKEACIEAVVAAIHSAVLNAVEEAIGGRRGLLALDALVDVYFALLRGQSAGARALFIMRTEAVATVPRMRELAAENNEAFRRAIARRLAEGIADGEMDARLDPDVTAVLVEGVLRGSGAQWLLDPQGVDLDAAGAALKRIFRARCP</sequence>
<organism evidence="7 8">
    <name type="scientific">Pendulispora brunnea</name>
    <dbReference type="NCBI Taxonomy" id="2905690"/>
    <lineage>
        <taxon>Bacteria</taxon>
        <taxon>Pseudomonadati</taxon>
        <taxon>Myxococcota</taxon>
        <taxon>Myxococcia</taxon>
        <taxon>Myxococcales</taxon>
        <taxon>Sorangiineae</taxon>
        <taxon>Pendulisporaceae</taxon>
        <taxon>Pendulispora</taxon>
    </lineage>
</organism>
<dbReference type="EMBL" id="CP089982">
    <property type="protein sequence ID" value="WXA95969.1"/>
    <property type="molecule type" value="Genomic_DNA"/>
</dbReference>
<dbReference type="SUPFAM" id="SSF46689">
    <property type="entry name" value="Homeodomain-like"/>
    <property type="match status" value="1"/>
</dbReference>
<reference evidence="7 8" key="1">
    <citation type="submission" date="2021-12" db="EMBL/GenBank/DDBJ databases">
        <title>Discovery of the Pendulisporaceae a myxobacterial family with distinct sporulation behavior and unique specialized metabolism.</title>
        <authorList>
            <person name="Garcia R."/>
            <person name="Popoff A."/>
            <person name="Bader C.D."/>
            <person name="Loehr J."/>
            <person name="Walesch S."/>
            <person name="Walt C."/>
            <person name="Boldt J."/>
            <person name="Bunk B."/>
            <person name="Haeckl F.J.F.P.J."/>
            <person name="Gunesch A.P."/>
            <person name="Birkelbach J."/>
            <person name="Nuebel U."/>
            <person name="Pietschmann T."/>
            <person name="Bach T."/>
            <person name="Mueller R."/>
        </authorList>
    </citation>
    <scope>NUCLEOTIDE SEQUENCE [LARGE SCALE GENOMIC DNA]</scope>
    <source>
        <strain evidence="7 8">MSr12523</strain>
    </source>
</reference>
<keyword evidence="3 5" id="KW-0238">DNA-binding</keyword>
<dbReference type="InterPro" id="IPR050109">
    <property type="entry name" value="HTH-type_TetR-like_transc_reg"/>
</dbReference>
<dbReference type="RefSeq" id="WP_394846579.1">
    <property type="nucleotide sequence ID" value="NZ_CP089982.1"/>
</dbReference>
<accession>A0ABZ2KBF8</accession>
<feature type="domain" description="HTH tetR-type" evidence="6">
    <location>
        <begin position="14"/>
        <end position="74"/>
    </location>
</feature>
<proteinExistence type="predicted"/>
<dbReference type="InterPro" id="IPR009057">
    <property type="entry name" value="Homeodomain-like_sf"/>
</dbReference>
<protein>
    <submittedName>
        <fullName evidence="7">TetR family transcriptional regulator</fullName>
    </submittedName>
</protein>
<feature type="DNA-binding region" description="H-T-H motif" evidence="5">
    <location>
        <begin position="37"/>
        <end position="56"/>
    </location>
</feature>
<evidence type="ECO:0000259" key="6">
    <source>
        <dbReference type="PROSITE" id="PS50977"/>
    </source>
</evidence>
<keyword evidence="8" id="KW-1185">Reference proteome</keyword>
<evidence type="ECO:0000256" key="3">
    <source>
        <dbReference type="ARBA" id="ARBA00023125"/>
    </source>
</evidence>
<name>A0ABZ2KBF8_9BACT</name>
<evidence type="ECO:0000313" key="8">
    <source>
        <dbReference type="Proteomes" id="UP001379533"/>
    </source>
</evidence>
<dbReference type="PRINTS" id="PR00455">
    <property type="entry name" value="HTHTETR"/>
</dbReference>
<evidence type="ECO:0000256" key="5">
    <source>
        <dbReference type="PROSITE-ProRule" id="PRU00335"/>
    </source>
</evidence>
<dbReference type="PROSITE" id="PS01081">
    <property type="entry name" value="HTH_TETR_1"/>
    <property type="match status" value="1"/>
</dbReference>
<evidence type="ECO:0000313" key="7">
    <source>
        <dbReference type="EMBL" id="WXA95969.1"/>
    </source>
</evidence>
<keyword evidence="4" id="KW-0804">Transcription</keyword>
<evidence type="ECO:0000256" key="2">
    <source>
        <dbReference type="ARBA" id="ARBA00023015"/>
    </source>
</evidence>
<gene>
    <name evidence="7" type="ORF">LZC95_03840</name>
</gene>
<dbReference type="SUPFAM" id="SSF48498">
    <property type="entry name" value="Tetracyclin repressor-like, C-terminal domain"/>
    <property type="match status" value="1"/>
</dbReference>
<evidence type="ECO:0000256" key="1">
    <source>
        <dbReference type="ARBA" id="ARBA00022491"/>
    </source>
</evidence>
<dbReference type="Pfam" id="PF13977">
    <property type="entry name" value="TetR_C_6"/>
    <property type="match status" value="1"/>
</dbReference>
<dbReference type="PROSITE" id="PS50977">
    <property type="entry name" value="HTH_TETR_2"/>
    <property type="match status" value="1"/>
</dbReference>
<dbReference type="Gene3D" id="1.10.357.10">
    <property type="entry name" value="Tetracycline Repressor, domain 2"/>
    <property type="match status" value="1"/>
</dbReference>
<dbReference type="Proteomes" id="UP001379533">
    <property type="component" value="Chromosome"/>
</dbReference>
<dbReference type="InterPro" id="IPR039538">
    <property type="entry name" value="BetI_C"/>
</dbReference>
<keyword evidence="1" id="KW-0678">Repressor</keyword>
<dbReference type="PANTHER" id="PTHR30055:SF234">
    <property type="entry name" value="HTH-TYPE TRANSCRIPTIONAL REGULATOR BETI"/>
    <property type="match status" value="1"/>
</dbReference>
<dbReference type="InterPro" id="IPR001647">
    <property type="entry name" value="HTH_TetR"/>
</dbReference>
<dbReference type="Pfam" id="PF00440">
    <property type="entry name" value="TetR_N"/>
    <property type="match status" value="1"/>
</dbReference>
<dbReference type="PANTHER" id="PTHR30055">
    <property type="entry name" value="HTH-TYPE TRANSCRIPTIONAL REGULATOR RUTR"/>
    <property type="match status" value="1"/>
</dbReference>
<evidence type="ECO:0000256" key="4">
    <source>
        <dbReference type="ARBA" id="ARBA00023163"/>
    </source>
</evidence>
<keyword evidence="2" id="KW-0805">Transcription regulation</keyword>